<reference evidence="2" key="1">
    <citation type="submission" date="2021-12" db="EMBL/GenBank/DDBJ databases">
        <authorList>
            <person name="Martin H S."/>
        </authorList>
    </citation>
    <scope>NUCLEOTIDE SEQUENCE</scope>
</reference>
<feature type="non-terminal residue" evidence="2">
    <location>
        <position position="197"/>
    </location>
</feature>
<accession>A0A8J9YFS3</accession>
<evidence type="ECO:0000313" key="3">
    <source>
        <dbReference type="Proteomes" id="UP000838878"/>
    </source>
</evidence>
<dbReference type="EMBL" id="OV170228">
    <property type="protein sequence ID" value="CAH0730734.1"/>
    <property type="molecule type" value="Genomic_DNA"/>
</dbReference>
<protein>
    <submittedName>
        <fullName evidence="2">Uncharacterized protein</fullName>
    </submittedName>
</protein>
<name>A0A8J9YFS3_9NEOP</name>
<dbReference type="Proteomes" id="UP000838878">
    <property type="component" value="Chromosome 8"/>
</dbReference>
<evidence type="ECO:0000256" key="1">
    <source>
        <dbReference type="SAM" id="MobiDB-lite"/>
    </source>
</evidence>
<feature type="region of interest" description="Disordered" evidence="1">
    <location>
        <begin position="27"/>
        <end position="67"/>
    </location>
</feature>
<dbReference type="AlphaFoldDB" id="A0A8J9YFS3"/>
<dbReference type="OrthoDB" id="6931243at2759"/>
<organism evidence="2 3">
    <name type="scientific">Brenthis ino</name>
    <name type="common">lesser marbled fritillary</name>
    <dbReference type="NCBI Taxonomy" id="405034"/>
    <lineage>
        <taxon>Eukaryota</taxon>
        <taxon>Metazoa</taxon>
        <taxon>Ecdysozoa</taxon>
        <taxon>Arthropoda</taxon>
        <taxon>Hexapoda</taxon>
        <taxon>Insecta</taxon>
        <taxon>Pterygota</taxon>
        <taxon>Neoptera</taxon>
        <taxon>Endopterygota</taxon>
        <taxon>Lepidoptera</taxon>
        <taxon>Glossata</taxon>
        <taxon>Ditrysia</taxon>
        <taxon>Papilionoidea</taxon>
        <taxon>Nymphalidae</taxon>
        <taxon>Heliconiinae</taxon>
        <taxon>Argynnini</taxon>
        <taxon>Brenthis</taxon>
    </lineage>
</organism>
<sequence>MNCQVQVQQQVRGRRRCSRMVLPAALGARRDRERERREERYAGSKWGAAPAAAALPPPPTHWRREGRCRPEPDRALPLKLLLNISSDEPSPARHLRSRRVPFKIREKYKKNNGTGKSVGGGPAADRSPALRPVAVALHPQAALGRSCDFFIRALVRRGALPTASSMWSRPMQLYLAPGRVPPASPRPRLLVSARRKT</sequence>
<keyword evidence="3" id="KW-1185">Reference proteome</keyword>
<evidence type="ECO:0000313" key="2">
    <source>
        <dbReference type="EMBL" id="CAH0730734.1"/>
    </source>
</evidence>
<proteinExistence type="predicted"/>
<gene>
    <name evidence="2" type="ORF">BINO364_LOCUS15683</name>
</gene>
<feature type="compositionally biased region" description="Basic and acidic residues" evidence="1">
    <location>
        <begin position="28"/>
        <end position="42"/>
    </location>
</feature>